<dbReference type="InterPro" id="IPR011579">
    <property type="entry name" value="ATPase_dom"/>
</dbReference>
<comment type="caution">
    <text evidence="3">The sequence shown here is derived from an EMBL/GenBank/DDBJ whole genome shotgun (WGS) entry which is preliminary data.</text>
</comment>
<organism evidence="3 4">
    <name type="scientific">Candidatus Acidianus copahuensis</name>
    <dbReference type="NCBI Taxonomy" id="1160895"/>
    <lineage>
        <taxon>Archaea</taxon>
        <taxon>Thermoproteota</taxon>
        <taxon>Thermoprotei</taxon>
        <taxon>Sulfolobales</taxon>
        <taxon>Sulfolobaceae</taxon>
        <taxon>Acidianus</taxon>
    </lineage>
</organism>
<evidence type="ECO:0000313" key="3">
    <source>
        <dbReference type="EMBL" id="EZQ10226.1"/>
    </source>
</evidence>
<keyword evidence="4" id="KW-1185">Reference proteome</keyword>
<dbReference type="Gene3D" id="1.10.10.10">
    <property type="entry name" value="Winged helix-like DNA-binding domain superfamily/Winged helix DNA-binding domain"/>
    <property type="match status" value="1"/>
</dbReference>
<dbReference type="EMBL" id="JFZT01000031">
    <property type="protein sequence ID" value="EZQ10226.1"/>
    <property type="molecule type" value="Genomic_DNA"/>
</dbReference>
<dbReference type="Gene3D" id="3.40.50.300">
    <property type="entry name" value="P-loop containing nucleotide triphosphate hydrolases"/>
    <property type="match status" value="1"/>
</dbReference>
<reference evidence="3 4" key="1">
    <citation type="submission" date="2014-03" db="EMBL/GenBank/DDBJ databases">
        <title>Draft genome sequence of the novel thermoacidophilic archaea Acidianus copahuensis ALE1 strain, isolated from Copahue volcanic area in Neuquen Argentina.</title>
        <authorList>
            <person name="Urbieta M.S."/>
            <person name="Rascovan N."/>
            <person name="Castro C."/>
            <person name="Revale S."/>
            <person name="Giaveno M.A."/>
            <person name="Vazquez M.P."/>
            <person name="Donati E.R."/>
        </authorList>
    </citation>
    <scope>NUCLEOTIDE SEQUENCE [LARGE SCALE GENOMIC DNA]</scope>
    <source>
        <strain evidence="3 4">ALE1</strain>
    </source>
</reference>
<dbReference type="PANTHER" id="PTHR34301">
    <property type="entry name" value="DNA-BINDING PROTEIN-RELATED"/>
    <property type="match status" value="1"/>
</dbReference>
<dbReference type="InterPro" id="IPR027417">
    <property type="entry name" value="P-loop_NTPase"/>
</dbReference>
<sequence>MLFDERPKDSKKDLFDRENELSEILKSIKESRPLILILGIRRIGKTSLLNVALKESKVNYILVDLRSLDRNYSRGELYNALAKGLSLNKRVLEFLKGLRGVKIIGNEVELRWKGRDSLSIPELLDRLNDNRTIIALDEAQKLRGPLSNEIKEAIAHAYDYDRNLTFLLTGSEVGLLYNFLGIEDPSSPLYGRYSVEVKLERFTKEKSIEFLEKGFDEIGISVSEEVLEEAYEKFDGIVGWLTFFGNEYYRERDFKRVLKIAVSLASDEIKNLEKISKRYITVLKCIAQGNDNWSKVKSCVEKIEGSSISSSILSNVINNLKEMGIIENYQFLDPIYKLAISGFE</sequence>
<proteinExistence type="predicted"/>
<dbReference type="AlphaFoldDB" id="A0A031LQY2"/>
<dbReference type="SUPFAM" id="SSF46785">
    <property type="entry name" value="Winged helix' DNA-binding domain"/>
    <property type="match status" value="1"/>
</dbReference>
<protein>
    <submittedName>
        <fullName evidence="3">ATPase</fullName>
    </submittedName>
</protein>
<dbReference type="Gene3D" id="1.10.8.60">
    <property type="match status" value="1"/>
</dbReference>
<evidence type="ECO:0000259" key="1">
    <source>
        <dbReference type="Pfam" id="PF01637"/>
    </source>
</evidence>
<dbReference type="InterPro" id="IPR048907">
    <property type="entry name" value="WHD_MCM_arc"/>
</dbReference>
<dbReference type="STRING" id="1160895.CM19_04335"/>
<name>A0A031LQY2_9CREN</name>
<dbReference type="Pfam" id="PF01637">
    <property type="entry name" value="ATPase_2"/>
    <property type="match status" value="1"/>
</dbReference>
<dbReference type="RefSeq" id="WP_048099167.1">
    <property type="nucleotide sequence ID" value="NZ_JFZT01000031.1"/>
</dbReference>
<dbReference type="SUPFAM" id="SSF52540">
    <property type="entry name" value="P-loop containing nucleoside triphosphate hydrolases"/>
    <property type="match status" value="1"/>
</dbReference>
<feature type="domain" description="ATPase" evidence="1">
    <location>
        <begin position="14"/>
        <end position="241"/>
    </location>
</feature>
<dbReference type="GO" id="GO:0005524">
    <property type="term" value="F:ATP binding"/>
    <property type="evidence" value="ECO:0007669"/>
    <property type="project" value="InterPro"/>
</dbReference>
<dbReference type="InterPro" id="IPR036390">
    <property type="entry name" value="WH_DNA-bd_sf"/>
</dbReference>
<evidence type="ECO:0000259" key="2">
    <source>
        <dbReference type="Pfam" id="PF21100"/>
    </source>
</evidence>
<dbReference type="OrthoDB" id="132045at2157"/>
<gene>
    <name evidence="3" type="ORF">CM19_04335</name>
</gene>
<dbReference type="Proteomes" id="UP000024332">
    <property type="component" value="Unassembled WGS sequence"/>
</dbReference>
<dbReference type="PANTHER" id="PTHR34301:SF8">
    <property type="entry name" value="ATPASE DOMAIN-CONTAINING PROTEIN"/>
    <property type="match status" value="1"/>
</dbReference>
<dbReference type="InterPro" id="IPR036388">
    <property type="entry name" value="WH-like_DNA-bd_sf"/>
</dbReference>
<feature type="domain" description="MCM C-terminal" evidence="2">
    <location>
        <begin position="274"/>
        <end position="327"/>
    </location>
</feature>
<dbReference type="Pfam" id="PF21100">
    <property type="entry name" value="WHD_MCM"/>
    <property type="match status" value="1"/>
</dbReference>
<evidence type="ECO:0000313" key="4">
    <source>
        <dbReference type="Proteomes" id="UP000024332"/>
    </source>
</evidence>
<accession>A0A031LQY2</accession>